<evidence type="ECO:0000313" key="2">
    <source>
        <dbReference type="EMBL" id="JAI07359.1"/>
    </source>
</evidence>
<accession>A0A0E9Y0A4</accession>
<reference evidence="2" key="2">
    <citation type="journal article" date="2015" name="Fish Shellfish Immunol.">
        <title>Early steps in the European eel (Anguilla anguilla)-Vibrio vulnificus interaction in the gills: Role of the RtxA13 toxin.</title>
        <authorList>
            <person name="Callol A."/>
            <person name="Pajuelo D."/>
            <person name="Ebbesson L."/>
            <person name="Teles M."/>
            <person name="MacKenzie S."/>
            <person name="Amaro C."/>
        </authorList>
    </citation>
    <scope>NUCLEOTIDE SEQUENCE</scope>
</reference>
<keyword evidence="1" id="KW-0472">Membrane</keyword>
<keyword evidence="1" id="KW-1133">Transmembrane helix</keyword>
<feature type="transmembrane region" description="Helical" evidence="1">
    <location>
        <begin position="38"/>
        <end position="56"/>
    </location>
</feature>
<protein>
    <submittedName>
        <fullName evidence="2">Uncharacterized protein</fullName>
    </submittedName>
</protein>
<organism evidence="2">
    <name type="scientific">Anguilla anguilla</name>
    <name type="common">European freshwater eel</name>
    <name type="synonym">Muraena anguilla</name>
    <dbReference type="NCBI Taxonomy" id="7936"/>
    <lineage>
        <taxon>Eukaryota</taxon>
        <taxon>Metazoa</taxon>
        <taxon>Chordata</taxon>
        <taxon>Craniata</taxon>
        <taxon>Vertebrata</taxon>
        <taxon>Euteleostomi</taxon>
        <taxon>Actinopterygii</taxon>
        <taxon>Neopterygii</taxon>
        <taxon>Teleostei</taxon>
        <taxon>Anguilliformes</taxon>
        <taxon>Anguillidae</taxon>
        <taxon>Anguilla</taxon>
    </lineage>
</organism>
<evidence type="ECO:0000256" key="1">
    <source>
        <dbReference type="SAM" id="Phobius"/>
    </source>
</evidence>
<proteinExistence type="predicted"/>
<sequence>MVSHGGSFDLLGTLTDFSEELLDVITVNQKNENAASVFPAYLFYLLFFKTPFYIMFQSTFENKTVNRSS</sequence>
<dbReference type="AlphaFoldDB" id="A0A0E9Y0A4"/>
<keyword evidence="1" id="KW-0812">Transmembrane</keyword>
<reference evidence="2" key="1">
    <citation type="submission" date="2014-11" db="EMBL/GenBank/DDBJ databases">
        <authorList>
            <person name="Amaro Gonzalez C."/>
        </authorList>
    </citation>
    <scope>NUCLEOTIDE SEQUENCE</scope>
</reference>
<dbReference type="EMBL" id="GBXM01001219">
    <property type="protein sequence ID" value="JAI07359.1"/>
    <property type="molecule type" value="Transcribed_RNA"/>
</dbReference>
<name>A0A0E9Y0A4_ANGAN</name>